<name>A0A6J5T7R4_9CAUD</name>
<reference evidence="1" key="1">
    <citation type="submission" date="2020-05" db="EMBL/GenBank/DDBJ databases">
        <authorList>
            <person name="Chiriac C."/>
            <person name="Salcher M."/>
            <person name="Ghai R."/>
            <person name="Kavagutti S V."/>
        </authorList>
    </citation>
    <scope>NUCLEOTIDE SEQUENCE</scope>
</reference>
<evidence type="ECO:0000313" key="1">
    <source>
        <dbReference type="EMBL" id="CAB4240585.1"/>
    </source>
</evidence>
<sequence length="249" mass="26504">MSSWDKLNYENDYFAIAKGEVSDSSVVFLSGANLDVTAAAVPVTVWNVGGAYPWSAWNGGNKTLYLASTSASDTRQVLLNGLDNNYNPITELVTLAGTTPVSTALSTYFRLNSAVYLDGATSNIGNITIKIGSAAGTTVGLIADTEGSTSMSIYTVPAGYTAYSVYGDFSCNKGEAARLVAKWKFYGSSFITVYATEIYQQFIVAAPPVAGAIPEKTDIDNQIHLVTSNGTRVFSNQQLILVKNDALHN</sequence>
<proteinExistence type="predicted"/>
<dbReference type="EMBL" id="LR797814">
    <property type="protein sequence ID" value="CAB4240585.1"/>
    <property type="molecule type" value="Genomic_DNA"/>
</dbReference>
<accession>A0A6J5T7R4</accession>
<organism evidence="1">
    <name type="scientific">uncultured Caudovirales phage</name>
    <dbReference type="NCBI Taxonomy" id="2100421"/>
    <lineage>
        <taxon>Viruses</taxon>
        <taxon>Duplodnaviria</taxon>
        <taxon>Heunggongvirae</taxon>
        <taxon>Uroviricota</taxon>
        <taxon>Caudoviricetes</taxon>
        <taxon>Peduoviridae</taxon>
        <taxon>Maltschvirus</taxon>
        <taxon>Maltschvirus maltsch</taxon>
    </lineage>
</organism>
<protein>
    <submittedName>
        <fullName evidence="1">Uncharacterized protein</fullName>
    </submittedName>
</protein>
<gene>
    <name evidence="1" type="ORF">UFOVP3_52</name>
</gene>